<reference evidence="2" key="1">
    <citation type="submission" date="2015-03" db="EMBL/GenBank/DDBJ databases">
        <authorList>
            <consortium name="Pathogen Informatics"/>
        </authorList>
    </citation>
    <scope>NUCLEOTIDE SEQUENCE [LARGE SCALE GENOMIC DNA]</scope>
    <source>
        <strain evidence="2">N09902308</strain>
    </source>
</reference>
<dbReference type="AlphaFoldDB" id="A0A655FGH7"/>
<organism evidence="1 2">
    <name type="scientific">Mycobacterium tuberculosis</name>
    <dbReference type="NCBI Taxonomy" id="1773"/>
    <lineage>
        <taxon>Bacteria</taxon>
        <taxon>Bacillati</taxon>
        <taxon>Actinomycetota</taxon>
        <taxon>Actinomycetes</taxon>
        <taxon>Mycobacteriales</taxon>
        <taxon>Mycobacteriaceae</taxon>
        <taxon>Mycobacterium</taxon>
        <taxon>Mycobacterium tuberculosis complex</taxon>
    </lineage>
</organism>
<dbReference type="EMBL" id="CSBK01003290">
    <property type="protein sequence ID" value="CPA77546.1"/>
    <property type="molecule type" value="Genomic_DNA"/>
</dbReference>
<protein>
    <submittedName>
        <fullName evidence="1">Uncharacterized protein</fullName>
    </submittedName>
</protein>
<name>A0A655FGH7_MYCTX</name>
<proteinExistence type="predicted"/>
<evidence type="ECO:0000313" key="1">
    <source>
        <dbReference type="EMBL" id="CPA77546.1"/>
    </source>
</evidence>
<accession>A0A655FGH7</accession>
<gene>
    <name evidence="1" type="ORF">ERS007739_04834</name>
</gene>
<evidence type="ECO:0000313" key="2">
    <source>
        <dbReference type="Proteomes" id="UP000039021"/>
    </source>
</evidence>
<comment type="caution">
    <text evidence="1">The sequence shown here is derived from an EMBL/GenBank/DDBJ whole genome shotgun (WGS) entry which is preliminary data.</text>
</comment>
<sequence>MLSLDHHDYPAWIEFFHQGIGDLTGEPLLDLRSLGVQIDQSRDL</sequence>
<dbReference type="Proteomes" id="UP000039021">
    <property type="component" value="Unassembled WGS sequence"/>
</dbReference>